<evidence type="ECO:0000256" key="2">
    <source>
        <dbReference type="ARBA" id="ARBA00022676"/>
    </source>
</evidence>
<evidence type="ECO:0000256" key="4">
    <source>
        <dbReference type="ARBA" id="ARBA00023253"/>
    </source>
</evidence>
<dbReference type="Proteomes" id="UP000824469">
    <property type="component" value="Unassembled WGS sequence"/>
</dbReference>
<evidence type="ECO:0000256" key="7">
    <source>
        <dbReference type="SAM" id="MobiDB-lite"/>
    </source>
</evidence>
<comment type="caution">
    <text evidence="8">The sequence shown here is derived from an EMBL/GenBank/DDBJ whole genome shotgun (WGS) entry which is preliminary data.</text>
</comment>
<proteinExistence type="inferred from homology"/>
<feature type="region of interest" description="Disordered" evidence="7">
    <location>
        <begin position="441"/>
        <end position="462"/>
    </location>
</feature>
<protein>
    <recommendedName>
        <fullName evidence="6">O-fucosyltransferase family protein</fullName>
    </recommendedName>
</protein>
<sequence length="510" mass="57065">LKGKTWGFIGVRLSNGPHYHRVQIADAVVIAKYLGSTLLLPTIKDGHKEPNGQFEKIYDTSNFITSLQNIVRVVGRLPDDMTSVSPELIHVPYRVTGDYIDEHIRPIFNQKVVIILDSVLPDVNLKEKEGENAEHDAVRCLVMYKALRFHSQLIKLGSRILNRVREAGEMSDGRFIAVDLRVDLLQRKGCNSNISELNKFKSKCVNALEFGQFLKELGFPTNTAIYLTQSRWHPTLDALRKLFPNVYTKEYSMPFNEERQILYTGKTQFEKALDFYICSESDIFIPSIPGMFYSIVAGERISLGKTQMFVPNLKTFQDGDLVLKWDADRAKPGRHSKFDAIWSGPYMVTGCKSSNAFQLSTLDGEELSIPAGDPVESPNCCIYLPPRVDIDKQENMEIKETQNLIFIASPIALAHGNGARHRLSTQETVRLGARKWRTTQTVDTGNGAPLAHGNGARHRMSTQETVRLGARKWRTTQTVDTGNGAPLAHGRGFRHTHGCAYGAPSGGATF</sequence>
<dbReference type="Gene3D" id="3.40.50.11350">
    <property type="match status" value="1"/>
</dbReference>
<dbReference type="GO" id="GO:0016757">
    <property type="term" value="F:glycosyltransferase activity"/>
    <property type="evidence" value="ECO:0007669"/>
    <property type="project" value="UniProtKB-KW"/>
</dbReference>
<accession>A0AA38GVC5</accession>
<evidence type="ECO:0000313" key="9">
    <source>
        <dbReference type="Proteomes" id="UP000824469"/>
    </source>
</evidence>
<dbReference type="EMBL" id="JAHRHJ020000001">
    <property type="protein sequence ID" value="KAH9329866.1"/>
    <property type="molecule type" value="Genomic_DNA"/>
</dbReference>
<evidence type="ECO:0000256" key="5">
    <source>
        <dbReference type="ARBA" id="ARBA00023277"/>
    </source>
</evidence>
<name>A0AA38GVC5_TAXCH</name>
<dbReference type="PANTHER" id="PTHR31288:SF5">
    <property type="entry name" value="PROTEIN MANNAN SYNTHESIS-RELATED 1"/>
    <property type="match status" value="1"/>
</dbReference>
<keyword evidence="5" id="KW-0119">Carbohydrate metabolism</keyword>
<comment type="similarity">
    <text evidence="1">Belongs to the glycosyltransferase GT106 family.</text>
</comment>
<dbReference type="GO" id="GO:0006004">
    <property type="term" value="P:fucose metabolic process"/>
    <property type="evidence" value="ECO:0007669"/>
    <property type="project" value="UniProtKB-KW"/>
</dbReference>
<keyword evidence="9" id="KW-1185">Reference proteome</keyword>
<keyword evidence="3" id="KW-0808">Transferase</keyword>
<keyword evidence="4" id="KW-0294">Fucose metabolism</keyword>
<dbReference type="InterPro" id="IPR024709">
    <property type="entry name" value="FucosylTrfase_pln"/>
</dbReference>
<evidence type="ECO:0000256" key="1">
    <source>
        <dbReference type="ARBA" id="ARBA00007737"/>
    </source>
</evidence>
<evidence type="ECO:0000256" key="3">
    <source>
        <dbReference type="ARBA" id="ARBA00022679"/>
    </source>
</evidence>
<feature type="non-terminal residue" evidence="8">
    <location>
        <position position="510"/>
    </location>
</feature>
<dbReference type="Pfam" id="PF10250">
    <property type="entry name" value="O-FucT"/>
    <property type="match status" value="1"/>
</dbReference>
<dbReference type="InterPro" id="IPR019378">
    <property type="entry name" value="GDP-Fuc_O-FucTrfase"/>
</dbReference>
<dbReference type="AlphaFoldDB" id="A0AA38GVC5"/>
<reference evidence="8 9" key="1">
    <citation type="journal article" date="2021" name="Nat. Plants">
        <title>The Taxus genome provides insights into paclitaxel biosynthesis.</title>
        <authorList>
            <person name="Xiong X."/>
            <person name="Gou J."/>
            <person name="Liao Q."/>
            <person name="Li Y."/>
            <person name="Zhou Q."/>
            <person name="Bi G."/>
            <person name="Li C."/>
            <person name="Du R."/>
            <person name="Wang X."/>
            <person name="Sun T."/>
            <person name="Guo L."/>
            <person name="Liang H."/>
            <person name="Lu P."/>
            <person name="Wu Y."/>
            <person name="Zhang Z."/>
            <person name="Ro D.K."/>
            <person name="Shang Y."/>
            <person name="Huang S."/>
            <person name="Yan J."/>
        </authorList>
    </citation>
    <scope>NUCLEOTIDE SEQUENCE [LARGE SCALE GENOMIC DNA]</scope>
    <source>
        <strain evidence="8">Ta-2019</strain>
    </source>
</reference>
<keyword evidence="2" id="KW-0328">Glycosyltransferase</keyword>
<evidence type="ECO:0000256" key="6">
    <source>
        <dbReference type="ARBA" id="ARBA00030350"/>
    </source>
</evidence>
<dbReference type="CDD" id="cd11299">
    <property type="entry name" value="O-FucT_plant"/>
    <property type="match status" value="1"/>
</dbReference>
<gene>
    <name evidence="8" type="ORF">KI387_001974</name>
</gene>
<evidence type="ECO:0000313" key="8">
    <source>
        <dbReference type="EMBL" id="KAH9329866.1"/>
    </source>
</evidence>
<organism evidence="8 9">
    <name type="scientific">Taxus chinensis</name>
    <name type="common">Chinese yew</name>
    <name type="synonym">Taxus wallichiana var. chinensis</name>
    <dbReference type="NCBI Taxonomy" id="29808"/>
    <lineage>
        <taxon>Eukaryota</taxon>
        <taxon>Viridiplantae</taxon>
        <taxon>Streptophyta</taxon>
        <taxon>Embryophyta</taxon>
        <taxon>Tracheophyta</taxon>
        <taxon>Spermatophyta</taxon>
        <taxon>Pinopsida</taxon>
        <taxon>Pinidae</taxon>
        <taxon>Conifers II</taxon>
        <taxon>Cupressales</taxon>
        <taxon>Taxaceae</taxon>
        <taxon>Taxus</taxon>
    </lineage>
</organism>
<dbReference type="PANTHER" id="PTHR31288">
    <property type="entry name" value="O-FUCOSYLTRANSFERASE FAMILY PROTEIN"/>
    <property type="match status" value="1"/>
</dbReference>